<evidence type="ECO:0000256" key="1">
    <source>
        <dbReference type="ARBA" id="ARBA00022729"/>
    </source>
</evidence>
<proteinExistence type="predicted"/>
<gene>
    <name evidence="5" type="ORF">MAE30S32_05140</name>
</gene>
<dbReference type="Gene3D" id="2.150.10.10">
    <property type="entry name" value="Serralysin-like metalloprotease, C-terminal"/>
    <property type="match status" value="1"/>
</dbReference>
<keyword evidence="3" id="KW-0175">Coiled coil</keyword>
<dbReference type="InterPro" id="IPR028994">
    <property type="entry name" value="Integrin_alpha_N"/>
</dbReference>
<keyword evidence="2" id="KW-1015">Disulfide bond</keyword>
<dbReference type="GO" id="GO:0005509">
    <property type="term" value="F:calcium ion binding"/>
    <property type="evidence" value="ECO:0007669"/>
    <property type="project" value="InterPro"/>
</dbReference>
<dbReference type="SUPFAM" id="SSF69318">
    <property type="entry name" value="Integrin alpha N-terminal domain"/>
    <property type="match status" value="1"/>
</dbReference>
<dbReference type="InterPro" id="IPR016187">
    <property type="entry name" value="CTDL_fold"/>
</dbReference>
<dbReference type="InterPro" id="IPR013320">
    <property type="entry name" value="ConA-like_dom_sf"/>
</dbReference>
<feature type="coiled-coil region" evidence="3">
    <location>
        <begin position="86"/>
        <end position="145"/>
    </location>
</feature>
<dbReference type="Gene3D" id="3.10.100.10">
    <property type="entry name" value="Mannose-Binding Protein A, subunit A"/>
    <property type="match status" value="1"/>
</dbReference>
<name>A0A510PDM7_MICAE</name>
<dbReference type="GO" id="GO:0004222">
    <property type="term" value="F:metalloendopeptidase activity"/>
    <property type="evidence" value="ECO:0007669"/>
    <property type="project" value="TreeGrafter"/>
</dbReference>
<feature type="coiled-coil region" evidence="3">
    <location>
        <begin position="2962"/>
        <end position="2993"/>
    </location>
</feature>
<dbReference type="GO" id="GO:0007166">
    <property type="term" value="P:cell surface receptor signaling pathway"/>
    <property type="evidence" value="ECO:0007669"/>
    <property type="project" value="TreeGrafter"/>
</dbReference>
<dbReference type="RefSeq" id="WP_306344543.1">
    <property type="nucleotide sequence ID" value="NZ_BHVU01000016.1"/>
</dbReference>
<dbReference type="InterPro" id="IPR006558">
    <property type="entry name" value="LamG-like"/>
</dbReference>
<feature type="coiled-coil region" evidence="3">
    <location>
        <begin position="2628"/>
        <end position="2655"/>
    </location>
</feature>
<evidence type="ECO:0000256" key="3">
    <source>
        <dbReference type="SAM" id="Coils"/>
    </source>
</evidence>
<feature type="non-terminal residue" evidence="5">
    <location>
        <position position="4618"/>
    </location>
</feature>
<evidence type="ECO:0000259" key="4">
    <source>
        <dbReference type="PROSITE" id="PS50041"/>
    </source>
</evidence>
<dbReference type="Pfam" id="PF13385">
    <property type="entry name" value="Laminin_G_3"/>
    <property type="match status" value="5"/>
</dbReference>
<sequence>MNTKLAINLLTEAGNNLTVTLAALGLLDNGETIKSLQQKIDQSIKAAFDKQLQLSSKLDIAEGKLQVADEALRLAVSHNTTEQERLWELKKEQGQLQIAIKNLEDKKKILADNGNGDKGKIKQEIETIKGKINTTDAQIKDLTQKITDGLALVARYDNLIIQGNTAQNNANYHNQFVQRWDVVGYESGKSGKKKEIYGWVTNQEQVNLRDGYQNQANQFRAEANTIQGAVDDFNKNKSILQETKDSKNNELWLLYHELDAKNNLLSFVGTRSDNELALVNLQLDQAKEDLQQLEKTEIPSQEKAAQATNLKVTQAQSDLDKLKTDKVSAQKDLDNFVKDNKELLTTDLSLGLLKDAITKVQDKITSLKGDLAKPNQSATTIKGLNEAIAVEQGKLGQLKQQYQLLGLEALEINQGRLESFNQQQATETSVNDAVKVNTIEGYVVLLPQLVQQMTGLSDVWGENLKQNHGFTVEVNNLFENNLTAFDGLTKYIGDKFADPYSDYSLNKIQLDEAIALQDTQVKYRDALAQAVDDLGENIALQKKAVEQADALSGKLNHVRDLRSFEQGYGDLQNALSKLASVDKADYEWADQKVKNIAQDLLNKLQGNEQYKLVADKLRLALNNYNSFAAANLQSYTNKYQGYIDIRRKQIDDVKTIQDEKDLKSQEAIRNWQAVRSDVTGNYYFLTPARDWSGAQAFAQSAGGGNLVTINNQDEQNWLFQRYKSYVWIGLSDHIQEGVWRWVSGEPVTYTNWLPNQPDNWDGIEDFVQLNLTGDGRWNDLPHVGIHNGNIPGIVELNFQKYDQQIQAVNDKATADKARVAGELQSLHDQGIKVLISQTAEALRPLLIDEVNEEVTNKIADLPNQIDLKIGYKTFTNTANGHIYFLTGITVNDAAAQAEGDKYGGYLVKVDDEQERQWITDTFGAGYLPPKEGAIQIWERSRIIEIDSQQVVDQKLKQQEQWIETNLQKYVEAKENEVIQTKEQQLALIGQKVRPSSALYFDGVNDYINAWINPSLEVSNTLTIEAWINPQKQNQVEGGIIVNREGEYEIAVWNDGTIRWAFANSNPGWNWINTGYTISTDKWTHIAVSYDQGLIKTYANGSLVHTYDGTGAIGDVVASQNEFRIGYRQAANSQYFKGEIDEVRVWNVAKTQSQIQANLNQKLSGKEQGLVGYWNFEEATGNTVNDLTTNKNNGTLINGVQRTVANSNPITRPEGKTLYFDGVNDYINAGTNPSLELSTNLTLEAWINPQQDSRHRGIVGREGEYLLALSGADNIIYYALANSNPGWNWISTGYGVKSNEWSHVAFSYENGRIKTYVNGQLIYTYDGVGTIVDAAPTNLDELRIGNRQWNNVDSFKGEIDEVRVWNVTRTQAEIEANLSQKLSGKERGLVGYWNFEETSGHIVNDLTTNSNHGMLINGVQRTIENTTQVKYQSSNALYFDGINDSVKVSHSSSLDLVNQWTLEAWIFRNTTGRIDPIIEKYNWQAGFGGFTLRVTDTNKLIASVINGVNANVVESNTTINSQQWYHVSATFDGSQKTLKLYVNGVLVGVNSDVTITPISSNVSLKIGERGDDLQPRYWYFNGQIDDVRVWKVARTQAEIQANLSQKLSGNEQGLAGYWNFEEATGNTVNDLTTNKNNGTLINGVQRTVANSNPITRPEGKALYFDGVNDYVNTGTNPSLELSTNLTLEAWINPQQDSRHRGIVGREGEYLLALSGADNIIYYAVANSNPGWNWISTGYGVKSNEWSHVAFSYENGRIKTYVNGQLIYTYDGVGTIVDAAPTNLDELRIGNRQWNNVDSFKGEIDEVRVWNVTRTQAEIEANLSQKLSGKERGLVGYWNFEETSGHIVNDLTTNSNHGMLINGVQRTVANSNPIARPEGKALYFDGVNDYIQVGANASLIVSDKFTLEAWIKPINQGGVEGGIIINKEGEYEIARFSDGTIRWGLAGINWGSDWFNTGYVAPDNQWTHITLSYDKNAVKLYANGQLVHSYDASVTIGDYWTNLNEFRIGGRQANNPQYFKGEIDEVRVWNVARTQAEIQANLSQRLTGKEQGLVGYWNFEESPGNTVYDLTVNDNDGTLINGTQRTIDSSVSIPLVTAQQIQVTEDKAISDLQKLRLETAYLTLQAEKDPDKLQKYLQTYNSLKILGTTDNQGTDLSLFDIVTPLGSVYQDALRSDPGAWIIRGDYNGDGKTDFIRQEHGAWDDDPMATFSVYFSKGDGYFDVVIPLDSKYQDALRGDNGAFIIPGDYNGDGKTDFIRQEHGSWGSDTVGTFSIYFSKGDGNFDVFTPLGSQYQDALRATPGAWMIPGDYNGDGKTDFIRQEHSGWGSDTVGTFSIYFSKGDGYFDIVTPQGGVYQDWLRFGYGSYITPGDFNGDGKTDFIRQDQGGWDDDLINSVNIYFSKGDGYFDIVTPQGGEYQDWLRFDHGSNIITGDFNGDGKTDFIRQDKGGWDDDLINSVNIYFSKGDGYFDIVTPQGGEYQDWLRFDHGSNIITGDFNGDGKTDFIRQDKGGWDDDLINSVNIYFSKGDGYFDIVTPQGGVYQDWLRFDPGSNIISGDFNGDGYDDFVRQDKGGWDDDLINSFNIYFSNPAKQQALKVLGANDGVKNITLNSLRTQYYPELNQADTLANLQQQINKEIGDSEKQIADLQSEITRKNSESAAALSQATWYEEQAATHWQLSRKAGPTWTEQRQEKGKSGKSKTVTITHVDHNWIIWDTYSKQAVSLREHSANLLKGVETDTTNQNTASEILKQWQAANAVADETSLTQAQLTTLLNQLDAQFKLNADKKQQIADWEKLLPTLQSQLDQAIKNAKTAQGNVSKEWTEYQTSQKTYQTALADVLPRRVELNIQGQQLLQEINAVQTWVNQQNTLLTEEITQVETLITQLKTQQNKIPTNLPENQSLTLKTLIDQSIQLLTQKQIVLSAQQATFLQKQTLLNTQKKVIETQYQLLDAYLESPDNDTSNLEKLLTDTQKTLAEVQKLAEQAEASSNALTALMDDVQASLLLQNDKYLSAIKDKQQTLQDLLKATELKENYTLQATEKQIQLNGLQTQLIDLLKKANDAGSKEAAKLLEVAKYNDFATVAELYQRDYRDLASDRGGSSSKGIARPEDLQLADYYYNEMLKYRQLKTEAEQQIAEFTQIRTLAESQITAIQQQQGLAAEELAQLNKSIGNSQEQIDAKQEELAIAQFRIDALSQIRNWTEQTVAQLLLVEKLNFAQAKLEQDIANNRQYLIDDTVKAQLDKQRLDIERDRQIAITKLEQLNQIKTEEALQTAINDLRSDLGANPIEEIIKQADYKGELAGILADLDALQQRQPNLPQEIKTLLTATTQDIHTALQGKETKTIQDNLLKTATALVEQANKLNAEVAKLDQEEQKYIALLKQSETNLKSATKSLYDEIKNGQVSDQEKALINAKNLEILYQIGYAKGAVDLSSELAKQSKTILEQIIQGRIQERKARKKAFVNEIIGTVTLVISAASAVLTAGASLGINAALGLSAGTISSITATLNTINTSLSVLQAAYNGDWSTAIFRAGLSLAGSLGDIAGLSPQTVTALKTSINSAYVAYKGGDSIGVLLSAIQGVGAIAADGIDLSDLSKVSDAKTLLITASQISTVVHSGIQAIENGDVLKGIQALGQALGTISKNFSLGLEEVAKQQLEELTGLGWEKLNKIIDLGGNAYNAIKNEDWSDLVKAIGGTIKIIDEDFASEAEQQGRKALQDLTGLTWDDFETLTKASQSLRVAIKTKNIADISASLNQIANVWIDDKTLNQKLVSNLSLDWQDLTDIAQTIDTVIPAIRDGNTENWVNATDKLLNIWEKNPSLQQQLKDKAKLEWTEFKQLVAIGQTVATAVDQSSINSWVDALKTTLDWALKENSFDNNKVKQIINLANQKNDTASWVKAVDELLGVAKDATALRNKLGGITGVKWEDFKQVINSGQAIATAIEDGKFTNWRDALKTTLNIWVDDATLQQKIETTTELKWEQLTRIGSTYEAIRKADKKGDTASWLQAADQTLTLWEKDATLKNKVKNLTGLDWQGLKDLVAVGKTINTAIDQKTYEAWRNALKQTINFWVSDQKLNKNLESLTGLNWEQLDKIGQASDALYHTYDKVKQIVDEAAASDSYKDWLKGVKDVYKLWKDDPILRKKVTDAGKIIWSEVEGIFKVEDTLAQQDEAATVEAAIQKTVDSVESTIQQKLESAIGLSWSQVKAIAKSGEIIFKAIESNTTDQWIKSSNAILDIWQKDTELRQILKDQYKIDWKNIEASVKSGQNIAQAIKDNTVQSWGSALQNILNIWSATVTLNSQQTTKLQQTNDLINQVKNNNDPQAWLTATNKVIDLWKNETTWQTYLEQNIKLSWQDISNSVQSGQIIALEPNGLKAWVNNLKGVVSIWKSDQEVKNALENVSEFNWQSLSNIVNYNGIVVSKITGDNKDNNLVGTAADEYLEGKDGNDILTGGVGNDTLNGGAGIDTLIGGLGDDTYQIDTTTDTITENANQGTDTVESSVTYTLGNNLENLTLTGTTAINGTGNTLNNIITGNSGNNTLIGGAGNDTLTGGDGIDNLNGGLGDDTYQIDTTTDTITENANEGTDTVQSSVTYTLGNNLENLTLTGTTAINGTGNTANNILTD</sequence>
<feature type="coiled-coil region" evidence="3">
    <location>
        <begin position="3350"/>
        <end position="3377"/>
    </location>
</feature>
<protein>
    <recommendedName>
        <fullName evidence="4">C-type lectin domain-containing protein</fullName>
    </recommendedName>
</protein>
<dbReference type="InterPro" id="IPR001304">
    <property type="entry name" value="C-type_lectin-like"/>
</dbReference>
<dbReference type="PRINTS" id="PR00313">
    <property type="entry name" value="CABNDNGRPT"/>
</dbReference>
<dbReference type="PANTHER" id="PTHR46130">
    <property type="entry name" value="LAMGL DOMAIN-CONTAINING PROTEIN"/>
    <property type="match status" value="1"/>
</dbReference>
<dbReference type="Gene3D" id="2.60.120.200">
    <property type="match status" value="5"/>
</dbReference>
<dbReference type="SUPFAM" id="SSF56436">
    <property type="entry name" value="C-type lectin-like"/>
    <property type="match status" value="1"/>
</dbReference>
<dbReference type="EMBL" id="BHVU01000016">
    <property type="protein sequence ID" value="GCA91862.1"/>
    <property type="molecule type" value="Genomic_DNA"/>
</dbReference>
<evidence type="ECO:0000313" key="5">
    <source>
        <dbReference type="EMBL" id="GCA91862.1"/>
    </source>
</evidence>
<dbReference type="InterPro" id="IPR018511">
    <property type="entry name" value="Hemolysin-typ_Ca-bd_CS"/>
</dbReference>
<dbReference type="PROSITE" id="PS50041">
    <property type="entry name" value="C_TYPE_LECTIN_2"/>
    <property type="match status" value="1"/>
</dbReference>
<accession>A0A510PDM7</accession>
<dbReference type="SMART" id="SM00034">
    <property type="entry name" value="CLECT"/>
    <property type="match status" value="1"/>
</dbReference>
<feature type="domain" description="C-type lectin" evidence="4">
    <location>
        <begin position="682"/>
        <end position="779"/>
    </location>
</feature>
<dbReference type="Pfam" id="PF00059">
    <property type="entry name" value="Lectin_C"/>
    <property type="match status" value="1"/>
</dbReference>
<comment type="caution">
    <text evidence="5">The sequence shown here is derived from an EMBL/GenBank/DDBJ whole genome shotgun (WGS) entry which is preliminary data.</text>
</comment>
<dbReference type="GO" id="GO:0005615">
    <property type="term" value="C:extracellular space"/>
    <property type="evidence" value="ECO:0007669"/>
    <property type="project" value="TreeGrafter"/>
</dbReference>
<dbReference type="SMART" id="SM00560">
    <property type="entry name" value="LamGL"/>
    <property type="match status" value="5"/>
</dbReference>
<dbReference type="SUPFAM" id="SSF49899">
    <property type="entry name" value="Concanavalin A-like lectins/glucanases"/>
    <property type="match status" value="5"/>
</dbReference>
<dbReference type="InterPro" id="IPR001343">
    <property type="entry name" value="Hemolysn_Ca-bd"/>
</dbReference>
<dbReference type="GO" id="GO:0006508">
    <property type="term" value="P:proteolysis"/>
    <property type="evidence" value="ECO:0007669"/>
    <property type="project" value="TreeGrafter"/>
</dbReference>
<dbReference type="InterPro" id="IPR043543">
    <property type="entry name" value="PAPPA/PAPPA2"/>
</dbReference>
<dbReference type="Pfam" id="PF00353">
    <property type="entry name" value="HemolysinCabind"/>
    <property type="match status" value="2"/>
</dbReference>
<reference evidence="5 6" key="1">
    <citation type="journal article" date="2019" name="Appl. Environ. Microbiol.">
        <title>Co-occurrence of broad and narrow host-range viruses infecting the toxic bloom-forming cyanobacterium Microcystis aeruginosa.</title>
        <authorList>
            <person name="Morimoto D."/>
            <person name="Tominaga K."/>
            <person name="Nishimura Y."/>
            <person name="Yoshida N."/>
            <person name="Kimura S."/>
            <person name="Sako Y."/>
            <person name="Yoshida T."/>
        </authorList>
    </citation>
    <scope>NUCLEOTIDE SEQUENCE [LARGE SCALE GENOMIC DNA]</scope>
    <source>
        <strain evidence="5 6">11-30S32</strain>
    </source>
</reference>
<dbReference type="PANTHER" id="PTHR46130:SF3">
    <property type="entry name" value="CHROMOSOME UNDETERMINED SCAFFOLD_33, WHOLE GENOME SHOTGUN SEQUENCE"/>
    <property type="match status" value="1"/>
</dbReference>
<dbReference type="Proteomes" id="UP000321223">
    <property type="component" value="Unassembled WGS sequence"/>
</dbReference>
<dbReference type="InterPro" id="IPR011049">
    <property type="entry name" value="Serralysin-like_metalloprot_C"/>
</dbReference>
<feature type="coiled-coil region" evidence="3">
    <location>
        <begin position="276"/>
        <end position="339"/>
    </location>
</feature>
<dbReference type="InterPro" id="IPR016186">
    <property type="entry name" value="C-type_lectin-like/link_sf"/>
</dbReference>
<dbReference type="SUPFAM" id="SSF51120">
    <property type="entry name" value="beta-Roll"/>
    <property type="match status" value="2"/>
</dbReference>
<evidence type="ECO:0000313" key="6">
    <source>
        <dbReference type="Proteomes" id="UP000321223"/>
    </source>
</evidence>
<keyword evidence="1" id="KW-0732">Signal</keyword>
<dbReference type="PROSITE" id="PS00330">
    <property type="entry name" value="HEMOLYSIN_CALCIUM"/>
    <property type="match status" value="1"/>
</dbReference>
<evidence type="ECO:0000256" key="2">
    <source>
        <dbReference type="ARBA" id="ARBA00023157"/>
    </source>
</evidence>
<organism evidence="5 6">
    <name type="scientific">Microcystis aeruginosa 11-30S32</name>
    <dbReference type="NCBI Taxonomy" id="2358142"/>
    <lineage>
        <taxon>Bacteria</taxon>
        <taxon>Bacillati</taxon>
        <taxon>Cyanobacteriota</taxon>
        <taxon>Cyanophyceae</taxon>
        <taxon>Oscillatoriophycideae</taxon>
        <taxon>Chroococcales</taxon>
        <taxon>Microcystaceae</taxon>
        <taxon>Microcystis</taxon>
    </lineage>
</organism>